<dbReference type="Proteomes" id="UP000002207">
    <property type="component" value="Chromosome"/>
</dbReference>
<dbReference type="InParanoid" id="C1F7P7"/>
<dbReference type="KEGG" id="aca:ACP_1779"/>
<dbReference type="EMBL" id="CP001472">
    <property type="protein sequence ID" value="ACO31744.1"/>
    <property type="molecule type" value="Genomic_DNA"/>
</dbReference>
<proteinExistence type="predicted"/>
<evidence type="ECO:0000313" key="2">
    <source>
        <dbReference type="Proteomes" id="UP000002207"/>
    </source>
</evidence>
<sequence>MNVNLNSHFRTAALHDFTSLSMVAGKGYFPGAEPSGR</sequence>
<organism evidence="1 2">
    <name type="scientific">Acidobacterium capsulatum (strain ATCC 51196 / DSM 11244 / BCRC 80197 / JCM 7670 / NBRC 15755 / NCIMB 13165 / 161)</name>
    <dbReference type="NCBI Taxonomy" id="240015"/>
    <lineage>
        <taxon>Bacteria</taxon>
        <taxon>Pseudomonadati</taxon>
        <taxon>Acidobacteriota</taxon>
        <taxon>Terriglobia</taxon>
        <taxon>Terriglobales</taxon>
        <taxon>Acidobacteriaceae</taxon>
        <taxon>Acidobacterium</taxon>
    </lineage>
</organism>
<accession>C1F7P7</accession>
<dbReference type="HOGENOM" id="CLU_3338920_0_0_0"/>
<reference evidence="1 2" key="1">
    <citation type="journal article" date="2009" name="Appl. Environ. Microbiol.">
        <title>Three genomes from the phylum Acidobacteria provide insight into the lifestyles of these microorganisms in soils.</title>
        <authorList>
            <person name="Ward N.L."/>
            <person name="Challacombe J.F."/>
            <person name="Janssen P.H."/>
            <person name="Henrissat B."/>
            <person name="Coutinho P.M."/>
            <person name="Wu M."/>
            <person name="Xie G."/>
            <person name="Haft D.H."/>
            <person name="Sait M."/>
            <person name="Badger J."/>
            <person name="Barabote R.D."/>
            <person name="Bradley B."/>
            <person name="Brettin T.S."/>
            <person name="Brinkac L.M."/>
            <person name="Bruce D."/>
            <person name="Creasy T."/>
            <person name="Daugherty S.C."/>
            <person name="Davidsen T.M."/>
            <person name="DeBoy R.T."/>
            <person name="Detter J.C."/>
            <person name="Dodson R.J."/>
            <person name="Durkin A.S."/>
            <person name="Ganapathy A."/>
            <person name="Gwinn-Giglio M."/>
            <person name="Han C.S."/>
            <person name="Khouri H."/>
            <person name="Kiss H."/>
            <person name="Kothari S.P."/>
            <person name="Madupu R."/>
            <person name="Nelson K.E."/>
            <person name="Nelson W.C."/>
            <person name="Paulsen I."/>
            <person name="Penn K."/>
            <person name="Ren Q."/>
            <person name="Rosovitz M.J."/>
            <person name="Selengut J.D."/>
            <person name="Shrivastava S."/>
            <person name="Sullivan S.A."/>
            <person name="Tapia R."/>
            <person name="Thompson L.S."/>
            <person name="Watkins K.L."/>
            <person name="Yang Q."/>
            <person name="Yu C."/>
            <person name="Zafar N."/>
            <person name="Zhou L."/>
            <person name="Kuske C.R."/>
        </authorList>
    </citation>
    <scope>NUCLEOTIDE SEQUENCE [LARGE SCALE GENOMIC DNA]</scope>
    <source>
        <strain evidence="2">ATCC 51196 / DSM 11244 / BCRC 80197 / JCM 7670 / NBRC 15755 / NCIMB 13165 / 161</strain>
    </source>
</reference>
<evidence type="ECO:0000313" key="1">
    <source>
        <dbReference type="EMBL" id="ACO31744.1"/>
    </source>
</evidence>
<name>C1F7P7_ACIC5</name>
<dbReference type="AlphaFoldDB" id="C1F7P7"/>
<gene>
    <name evidence="1" type="ordered locus">ACP_1779</name>
</gene>
<keyword evidence="2" id="KW-1185">Reference proteome</keyword>
<protein>
    <submittedName>
        <fullName evidence="1">Uncharacterized protein</fullName>
    </submittedName>
</protein>